<dbReference type="SUPFAM" id="SSF53335">
    <property type="entry name" value="S-adenosyl-L-methionine-dependent methyltransferases"/>
    <property type="match status" value="1"/>
</dbReference>
<comment type="caution">
    <text evidence="6">The sequence shown here is derived from an EMBL/GenBank/DDBJ whole genome shotgun (WGS) entry which is preliminary data.</text>
</comment>
<dbReference type="InterPro" id="IPR029063">
    <property type="entry name" value="SAM-dependent_MTases_sf"/>
</dbReference>
<comment type="similarity">
    <text evidence="1">Belongs to the methyltransferase superfamily. METL family.</text>
</comment>
<feature type="domain" description="Methyltransferase type 12" evidence="5">
    <location>
        <begin position="195"/>
        <end position="301"/>
    </location>
</feature>
<proteinExistence type="inferred from homology"/>
<dbReference type="InterPro" id="IPR026113">
    <property type="entry name" value="METTL2/6/8-like"/>
</dbReference>
<dbReference type="GO" id="GO:0032259">
    <property type="term" value="P:methylation"/>
    <property type="evidence" value="ECO:0007669"/>
    <property type="project" value="UniProtKB-KW"/>
</dbReference>
<dbReference type="Gene3D" id="3.40.50.150">
    <property type="entry name" value="Vaccinia Virus protein VP39"/>
    <property type="match status" value="1"/>
</dbReference>
<dbReference type="Pfam" id="PF08242">
    <property type="entry name" value="Methyltransf_12"/>
    <property type="match status" value="1"/>
</dbReference>
<reference evidence="6 7" key="1">
    <citation type="journal article" date="2021" name="Nat. Commun.">
        <title>Genetic determinants of endophytism in the Arabidopsis root mycobiome.</title>
        <authorList>
            <person name="Mesny F."/>
            <person name="Miyauchi S."/>
            <person name="Thiergart T."/>
            <person name="Pickel B."/>
            <person name="Atanasova L."/>
            <person name="Karlsson M."/>
            <person name="Huettel B."/>
            <person name="Barry K.W."/>
            <person name="Haridas S."/>
            <person name="Chen C."/>
            <person name="Bauer D."/>
            <person name="Andreopoulos W."/>
            <person name="Pangilinan J."/>
            <person name="LaButti K."/>
            <person name="Riley R."/>
            <person name="Lipzen A."/>
            <person name="Clum A."/>
            <person name="Drula E."/>
            <person name="Henrissat B."/>
            <person name="Kohler A."/>
            <person name="Grigoriev I.V."/>
            <person name="Martin F.M."/>
            <person name="Hacquard S."/>
        </authorList>
    </citation>
    <scope>NUCLEOTIDE SEQUENCE [LARGE SCALE GENOMIC DNA]</scope>
    <source>
        <strain evidence="6 7">MPI-SDFR-AT-0080</strain>
    </source>
</reference>
<feature type="region of interest" description="Disordered" evidence="4">
    <location>
        <begin position="77"/>
        <end position="96"/>
    </location>
</feature>
<keyword evidence="3" id="KW-0808">Transferase</keyword>
<protein>
    <submittedName>
        <fullName evidence="6">S-adenosyl-L-methionine-dependent methyltransferase</fullName>
    </submittedName>
</protein>
<dbReference type="InterPro" id="IPR013217">
    <property type="entry name" value="Methyltransf_12"/>
</dbReference>
<feature type="compositionally biased region" description="Basic and acidic residues" evidence="4">
    <location>
        <begin position="439"/>
        <end position="460"/>
    </location>
</feature>
<keyword evidence="2 6" id="KW-0489">Methyltransferase</keyword>
<dbReference type="PANTHER" id="PTHR22809:SF11">
    <property type="entry name" value="TRNA N(3)-METHYLCYTIDINE METHYLTRANSFERASE METTL2"/>
    <property type="match status" value="1"/>
</dbReference>
<evidence type="ECO:0000259" key="5">
    <source>
        <dbReference type="Pfam" id="PF08242"/>
    </source>
</evidence>
<feature type="compositionally biased region" description="Low complexity" evidence="4">
    <location>
        <begin position="48"/>
        <end position="62"/>
    </location>
</feature>
<keyword evidence="7" id="KW-1185">Reference proteome</keyword>
<evidence type="ECO:0000256" key="2">
    <source>
        <dbReference type="ARBA" id="ARBA00022603"/>
    </source>
</evidence>
<evidence type="ECO:0000313" key="7">
    <source>
        <dbReference type="Proteomes" id="UP000774617"/>
    </source>
</evidence>
<dbReference type="CDD" id="cd02440">
    <property type="entry name" value="AdoMet_MTases"/>
    <property type="match status" value="1"/>
</dbReference>
<dbReference type="PANTHER" id="PTHR22809">
    <property type="entry name" value="METHYLTRANSFERASE-RELATED"/>
    <property type="match status" value="1"/>
</dbReference>
<evidence type="ECO:0000256" key="3">
    <source>
        <dbReference type="ARBA" id="ARBA00022679"/>
    </source>
</evidence>
<feature type="region of interest" description="Disordered" evidence="4">
    <location>
        <begin position="428"/>
        <end position="460"/>
    </location>
</feature>
<organism evidence="6 7">
    <name type="scientific">Macrophomina phaseolina</name>
    <dbReference type="NCBI Taxonomy" id="35725"/>
    <lineage>
        <taxon>Eukaryota</taxon>
        <taxon>Fungi</taxon>
        <taxon>Dikarya</taxon>
        <taxon>Ascomycota</taxon>
        <taxon>Pezizomycotina</taxon>
        <taxon>Dothideomycetes</taxon>
        <taxon>Dothideomycetes incertae sedis</taxon>
        <taxon>Botryosphaeriales</taxon>
        <taxon>Botryosphaeriaceae</taxon>
        <taxon>Macrophomina</taxon>
    </lineage>
</organism>
<feature type="region of interest" description="Disordered" evidence="4">
    <location>
        <begin position="1"/>
        <end position="70"/>
    </location>
</feature>
<dbReference type="GO" id="GO:0008168">
    <property type="term" value="F:methyltransferase activity"/>
    <property type="evidence" value="ECO:0007669"/>
    <property type="project" value="UniProtKB-KW"/>
</dbReference>
<evidence type="ECO:0000313" key="6">
    <source>
        <dbReference type="EMBL" id="KAH7062381.1"/>
    </source>
</evidence>
<gene>
    <name evidence="6" type="ORF">B0J12DRAFT_236019</name>
</gene>
<sequence length="460" mass="51844">MADESSPPPPRAPAAEAPTENARSSKKTPKSQLSKGMEHIRYAVTVDPSVKPSPAQSPAPSATTYGVPNEVIEPVRKPASSRSHDPSNNQKRSDPFQFGSRYLEEGDDIFEFNAWDHVEVDAAYREFAEVQYANQREHPVSEFDARRFNGDPAKWWNLFYKNNQSNFFKNRKWLFQEFPVLEALTRPDSPPTLMLETGAGAGNTAFPILKLNENPNFKIHACDFSKTAVDVMRRNEAYDGGVRIQADVWDVAGEGEQSLPPGIEEGTVDVVLMVFIFSALAPSQWSQAVRNIYRVLKPGGYVLFRDYGRGDLAQVRFKKGRYLGENFYVRGDGTRVYFFEKEELEKIWGGGLDELSAQLSAQGNGDAAEQMEKLDIGEDIAKKDEAPAEKVPTFDIESIGVDRRMLVNRQRRLKMYRCWMQAVYRKPGGSGPAIVRKFGKPEQQKEEENEVKKEEANAQS</sequence>
<dbReference type="EMBL" id="JAGTJR010000003">
    <property type="protein sequence ID" value="KAH7062381.1"/>
    <property type="molecule type" value="Genomic_DNA"/>
</dbReference>
<evidence type="ECO:0000256" key="1">
    <source>
        <dbReference type="ARBA" id="ARBA00009725"/>
    </source>
</evidence>
<dbReference type="Proteomes" id="UP000774617">
    <property type="component" value="Unassembled WGS sequence"/>
</dbReference>
<accession>A0ABQ8GQC3</accession>
<evidence type="ECO:0000256" key="4">
    <source>
        <dbReference type="SAM" id="MobiDB-lite"/>
    </source>
</evidence>
<feature type="compositionally biased region" description="Pro residues" evidence="4">
    <location>
        <begin position="1"/>
        <end position="12"/>
    </location>
</feature>
<name>A0ABQ8GQC3_9PEZI</name>